<dbReference type="GO" id="GO:0000981">
    <property type="term" value="F:DNA-binding transcription factor activity, RNA polymerase II-specific"/>
    <property type="evidence" value="ECO:0007669"/>
    <property type="project" value="InterPro"/>
</dbReference>
<dbReference type="PROSITE" id="PS00463">
    <property type="entry name" value="ZN2_CY6_FUNGAL_1"/>
    <property type="match status" value="1"/>
</dbReference>
<dbReference type="InterPro" id="IPR036864">
    <property type="entry name" value="Zn2-C6_fun-type_DNA-bd_sf"/>
</dbReference>
<keyword evidence="4" id="KW-0804">Transcription</keyword>
<evidence type="ECO:0000256" key="2">
    <source>
        <dbReference type="ARBA" id="ARBA00023015"/>
    </source>
</evidence>
<dbReference type="EMBL" id="HG529648">
    <property type="protein sequence ID" value="CDI55433.1"/>
    <property type="molecule type" value="Genomic_DNA"/>
</dbReference>
<evidence type="ECO:0000313" key="7">
    <source>
        <dbReference type="EMBL" id="CDI55433.1"/>
    </source>
</evidence>
<dbReference type="Gene3D" id="4.10.240.10">
    <property type="entry name" value="Zn(2)-C6 fungal-type DNA-binding domain"/>
    <property type="match status" value="1"/>
</dbReference>
<dbReference type="PROSITE" id="PS50048">
    <property type="entry name" value="ZN2_CY6_FUNGAL_2"/>
    <property type="match status" value="1"/>
</dbReference>
<dbReference type="GO" id="GO:0003677">
    <property type="term" value="F:DNA binding"/>
    <property type="evidence" value="ECO:0007669"/>
    <property type="project" value="UniProtKB-KW"/>
</dbReference>
<dbReference type="AlphaFoldDB" id="A0A077R856"/>
<dbReference type="CDD" id="cd00067">
    <property type="entry name" value="GAL4"/>
    <property type="match status" value="1"/>
</dbReference>
<dbReference type="GO" id="GO:0005634">
    <property type="term" value="C:nucleus"/>
    <property type="evidence" value="ECO:0007669"/>
    <property type="project" value="UniProtKB-SubCell"/>
</dbReference>
<evidence type="ECO:0000256" key="4">
    <source>
        <dbReference type="ARBA" id="ARBA00023163"/>
    </source>
</evidence>
<dbReference type="GO" id="GO:0008270">
    <property type="term" value="F:zinc ion binding"/>
    <property type="evidence" value="ECO:0007669"/>
    <property type="project" value="InterPro"/>
</dbReference>
<keyword evidence="2" id="KW-0805">Transcription regulation</keyword>
<keyword evidence="3" id="KW-0238">DNA-binding</keyword>
<dbReference type="Pfam" id="PF00172">
    <property type="entry name" value="Zn_clus"/>
    <property type="match status" value="1"/>
</dbReference>
<organism evidence="7">
    <name type="scientific">Melanopsichium pennsylvanicum 4</name>
    <dbReference type="NCBI Taxonomy" id="1398559"/>
    <lineage>
        <taxon>Eukaryota</taxon>
        <taxon>Fungi</taxon>
        <taxon>Dikarya</taxon>
        <taxon>Basidiomycota</taxon>
        <taxon>Ustilaginomycotina</taxon>
        <taxon>Ustilaginomycetes</taxon>
        <taxon>Ustilaginales</taxon>
        <taxon>Ustilaginaceae</taxon>
        <taxon>Melanopsichium</taxon>
    </lineage>
</organism>
<keyword evidence="5" id="KW-0539">Nucleus</keyword>
<sequence length="323" mass="35284">MQPLHEYMSYSSPTPISRRSRIQRACIACRRRKIKCNGNLEGCAHCAEKEQKCRYEPVSDDEKLKAQSYKRHLIQRRQQTRVYFDTRQFAEPMMYAAAYGMVPYSMGFYSPQPAINTSHALMQEQLASPFSLPSTPSPTHQNFNPYFSAAASLDTSAQLQSITGASPSSQPISAPLDLESLSQTPELLFSLSSPTLSASSSSSFLLTPMRDSFSELLTAPISTVLPSVAFEQNSCGSTQIHIHDFAGGLELYNIPCTSSTDLGTLNSNLTVKDLTMMSAPAPSAESSNSSYQEQVLLPLPTYFNFASTPESAVAPSALTEALA</sequence>
<dbReference type="SMART" id="SM00066">
    <property type="entry name" value="GAL4"/>
    <property type="match status" value="1"/>
</dbReference>
<evidence type="ECO:0000256" key="3">
    <source>
        <dbReference type="ARBA" id="ARBA00023125"/>
    </source>
</evidence>
<evidence type="ECO:0000256" key="5">
    <source>
        <dbReference type="ARBA" id="ARBA00023242"/>
    </source>
</evidence>
<dbReference type="PANTHER" id="PTHR46910">
    <property type="entry name" value="TRANSCRIPTION FACTOR PDR1"/>
    <property type="match status" value="1"/>
</dbReference>
<accession>A0A077R856</accession>
<protein>
    <recommendedName>
        <fullName evidence="6">Zn(2)-C6 fungal-type domain-containing protein</fullName>
    </recommendedName>
</protein>
<comment type="subcellular location">
    <subcellularLocation>
        <location evidence="1">Nucleus</location>
    </subcellularLocation>
</comment>
<dbReference type="InterPro" id="IPR050987">
    <property type="entry name" value="AtrR-like"/>
</dbReference>
<dbReference type="PANTHER" id="PTHR46910:SF37">
    <property type="entry name" value="ZN(II)2CYS6 TRANSCRIPTION FACTOR (EUROFUNG)"/>
    <property type="match status" value="1"/>
</dbReference>
<dbReference type="SUPFAM" id="SSF57701">
    <property type="entry name" value="Zn2/Cys6 DNA-binding domain"/>
    <property type="match status" value="1"/>
</dbReference>
<evidence type="ECO:0000259" key="6">
    <source>
        <dbReference type="PROSITE" id="PS50048"/>
    </source>
</evidence>
<proteinExistence type="predicted"/>
<name>A0A077R856_9BASI</name>
<dbReference type="InterPro" id="IPR001138">
    <property type="entry name" value="Zn2Cys6_DnaBD"/>
</dbReference>
<evidence type="ECO:0000256" key="1">
    <source>
        <dbReference type="ARBA" id="ARBA00004123"/>
    </source>
</evidence>
<reference evidence="7" key="1">
    <citation type="journal article" date="2014" name="Genome Biol. Evol.">
        <title>Gene Loss Rather Than Gene Gain Is Associated with a Host Jump from Monocots to Dicots in the Smut Fungus Melanopsichium pennsylvanicum.</title>
        <authorList>
            <person name="Sharma R."/>
            <person name="Mishra B."/>
            <person name="Runge F."/>
            <person name="Thines M."/>
        </authorList>
    </citation>
    <scope>NUCLEOTIDE SEQUENCE</scope>
    <source>
        <strain evidence="7">4</strain>
    </source>
</reference>
<feature type="domain" description="Zn(2)-C6 fungal-type" evidence="6">
    <location>
        <begin position="25"/>
        <end position="55"/>
    </location>
</feature>